<dbReference type="SUPFAM" id="SSF52540">
    <property type="entry name" value="P-loop containing nucleoside triphosphate hydrolases"/>
    <property type="match status" value="1"/>
</dbReference>
<dbReference type="Proteomes" id="UP000034588">
    <property type="component" value="Unassembled WGS sequence"/>
</dbReference>
<dbReference type="EMBL" id="LCQD01000054">
    <property type="protein sequence ID" value="KKW09742.1"/>
    <property type="molecule type" value="Genomic_DNA"/>
</dbReference>
<name>A0A0G1Y4E8_9BACT</name>
<evidence type="ECO:0000256" key="2">
    <source>
        <dbReference type="ARBA" id="ARBA00022448"/>
    </source>
</evidence>
<dbReference type="GO" id="GO:0016887">
    <property type="term" value="F:ATP hydrolysis activity"/>
    <property type="evidence" value="ECO:0007669"/>
    <property type="project" value="InterPro"/>
</dbReference>
<dbReference type="InterPro" id="IPR003439">
    <property type="entry name" value="ABC_transporter-like_ATP-bd"/>
</dbReference>
<comment type="similarity">
    <text evidence="1">Belongs to the ABC transporter superfamily.</text>
</comment>
<dbReference type="GO" id="GO:0005524">
    <property type="term" value="F:ATP binding"/>
    <property type="evidence" value="ECO:0007669"/>
    <property type="project" value="UniProtKB-KW"/>
</dbReference>
<dbReference type="AlphaFoldDB" id="A0A0G1Y4E8"/>
<comment type="caution">
    <text evidence="6">The sequence shown here is derived from an EMBL/GenBank/DDBJ whole genome shotgun (WGS) entry which is preliminary data.</text>
</comment>
<dbReference type="PATRIC" id="fig|1618448.3.peg.1203"/>
<evidence type="ECO:0000256" key="3">
    <source>
        <dbReference type="ARBA" id="ARBA00022741"/>
    </source>
</evidence>
<dbReference type="Gene3D" id="3.40.50.300">
    <property type="entry name" value="P-loop containing nucleotide triphosphate hydrolases"/>
    <property type="match status" value="1"/>
</dbReference>
<evidence type="ECO:0000256" key="1">
    <source>
        <dbReference type="ARBA" id="ARBA00005417"/>
    </source>
</evidence>
<dbReference type="PROSITE" id="PS00211">
    <property type="entry name" value="ABC_TRANSPORTER_1"/>
    <property type="match status" value="1"/>
</dbReference>
<dbReference type="PANTHER" id="PTHR42711:SF5">
    <property type="entry name" value="ABC TRANSPORTER ATP-BINDING PROTEIN NATA"/>
    <property type="match status" value="1"/>
</dbReference>
<dbReference type="PANTHER" id="PTHR42711">
    <property type="entry name" value="ABC TRANSPORTER ATP-BINDING PROTEIN"/>
    <property type="match status" value="1"/>
</dbReference>
<dbReference type="InterPro" id="IPR050763">
    <property type="entry name" value="ABC_transporter_ATP-binding"/>
</dbReference>
<dbReference type="SMART" id="SM00382">
    <property type="entry name" value="AAA"/>
    <property type="match status" value="1"/>
</dbReference>
<protein>
    <submittedName>
        <fullName evidence="6">ABC-type transport system, ATP-binding component</fullName>
    </submittedName>
</protein>
<dbReference type="Gene3D" id="3.40.50.2000">
    <property type="entry name" value="Glycogen Phosphorylase B"/>
    <property type="match status" value="2"/>
</dbReference>
<dbReference type="InterPro" id="IPR017871">
    <property type="entry name" value="ABC_transporter-like_CS"/>
</dbReference>
<accession>A0A0G1Y4E8</accession>
<dbReference type="SUPFAM" id="SSF53756">
    <property type="entry name" value="UDP-Glycosyltransferase/glycogen phosphorylase"/>
    <property type="match status" value="1"/>
</dbReference>
<keyword evidence="3" id="KW-0547">Nucleotide-binding</keyword>
<gene>
    <name evidence="6" type="ORF">UY48_C0054G0005</name>
</gene>
<dbReference type="InterPro" id="IPR001296">
    <property type="entry name" value="Glyco_trans_1"/>
</dbReference>
<evidence type="ECO:0000256" key="4">
    <source>
        <dbReference type="ARBA" id="ARBA00022840"/>
    </source>
</evidence>
<reference evidence="6 7" key="1">
    <citation type="journal article" date="2015" name="Nature">
        <title>rRNA introns, odd ribosomes, and small enigmatic genomes across a large radiation of phyla.</title>
        <authorList>
            <person name="Brown C.T."/>
            <person name="Hug L.A."/>
            <person name="Thomas B.C."/>
            <person name="Sharon I."/>
            <person name="Castelle C.J."/>
            <person name="Singh A."/>
            <person name="Wilkins M.J."/>
            <person name="Williams K.H."/>
            <person name="Banfield J.F."/>
        </authorList>
    </citation>
    <scope>NUCLEOTIDE SEQUENCE [LARGE SCALE GENOMIC DNA]</scope>
</reference>
<proteinExistence type="inferred from homology"/>
<dbReference type="InterPro" id="IPR003593">
    <property type="entry name" value="AAA+_ATPase"/>
</dbReference>
<organism evidence="6 7">
    <name type="scientific">Candidatus Gottesmanbacteria bacterium GW2011_GWB1_49_7</name>
    <dbReference type="NCBI Taxonomy" id="1618448"/>
    <lineage>
        <taxon>Bacteria</taxon>
        <taxon>Candidatus Gottesmaniibacteriota</taxon>
    </lineage>
</organism>
<dbReference type="Pfam" id="PF00534">
    <property type="entry name" value="Glycos_transf_1"/>
    <property type="match status" value="1"/>
</dbReference>
<dbReference type="GO" id="GO:0016757">
    <property type="term" value="F:glycosyltransferase activity"/>
    <property type="evidence" value="ECO:0007669"/>
    <property type="project" value="InterPro"/>
</dbReference>
<feature type="domain" description="ABC transporter" evidence="5">
    <location>
        <begin position="361"/>
        <end position="590"/>
    </location>
</feature>
<dbReference type="Pfam" id="PF13439">
    <property type="entry name" value="Glyco_transf_4"/>
    <property type="match status" value="1"/>
</dbReference>
<dbReference type="PROSITE" id="PS50893">
    <property type="entry name" value="ABC_TRANSPORTER_2"/>
    <property type="match status" value="1"/>
</dbReference>
<evidence type="ECO:0000259" key="5">
    <source>
        <dbReference type="PROSITE" id="PS50893"/>
    </source>
</evidence>
<dbReference type="CDD" id="cd03230">
    <property type="entry name" value="ABC_DR_subfamily_A"/>
    <property type="match status" value="1"/>
</dbReference>
<sequence length="660" mass="74644">MKIALVHDYLGEFGGAERVLLALSEIWPEAPIYTAFYRRGPAWERFKTRDIHVSWAHYIPGFATKLHSPLRFLAPAIWNSFNFSNYDIIIGSSSWYITKGFARKGRAIEICYCHAPPRWLYGYPTSVEWQRYPMVRAYASIVGFFMRQYDFNAAQKVDYFIANSKETQRRIQKFYRRGATVIYPPASLREALRAGPPIRKNYYLVVSRLVGGKGLALAVGAAKKLGFPLKVVGAPAGYGREFEMLRAKSGKNIEFLGYVSDEELAKLYAGAKAFLALATDEDFGMTPVEAMSLGTPVIAFAGGGYTESVIDGKTGIFLFPLLRVSRRPRNSAKPDLKKNSLHLLLPTSLESAYTELHMDVLSVKNLTKRFGKFTAVDNISFSVGEGEIVGLLGPNGAGKTTTIQMLLSLMMPTKGTITCFGLPLVTHREEILQRMNASSGYARLPWRLTVWENLNVYAHMYHVTNRKEKITSLAGRFEALDLLPKPFQDLSAGQMTRIFLVKAFLNDPELLLLDEPTASLDPDIAEKIRRFILEERRCRNMSLLITSHNMSEVEEMCDRVVFLNHGKVFAVDTPEGLARRNSQAEVSLMVKDGLKRLIERAKRDKFPYEEKNRFITITLPERQIAPFLMDIGKQGIEYNEIEINRPSLEDFFLSATKRTV</sequence>
<keyword evidence="2" id="KW-0813">Transport</keyword>
<dbReference type="Pfam" id="PF00005">
    <property type="entry name" value="ABC_tran"/>
    <property type="match status" value="1"/>
</dbReference>
<dbReference type="InterPro" id="IPR028098">
    <property type="entry name" value="Glyco_trans_4-like_N"/>
</dbReference>
<keyword evidence="4 6" id="KW-0067">ATP-binding</keyword>
<evidence type="ECO:0000313" key="6">
    <source>
        <dbReference type="EMBL" id="KKW09742.1"/>
    </source>
</evidence>
<dbReference type="InterPro" id="IPR027417">
    <property type="entry name" value="P-loop_NTPase"/>
</dbReference>
<evidence type="ECO:0000313" key="7">
    <source>
        <dbReference type="Proteomes" id="UP000034588"/>
    </source>
</evidence>